<evidence type="ECO:0000256" key="3">
    <source>
        <dbReference type="ARBA" id="ARBA00007870"/>
    </source>
</evidence>
<organism evidence="14 15">
    <name type="scientific">Virgibacillus chiguensis</name>
    <dbReference type="NCBI Taxonomy" id="411959"/>
    <lineage>
        <taxon>Bacteria</taxon>
        <taxon>Bacillati</taxon>
        <taxon>Bacillota</taxon>
        <taxon>Bacilli</taxon>
        <taxon>Bacillales</taxon>
        <taxon>Bacillaceae</taxon>
        <taxon>Virgibacillus</taxon>
    </lineage>
</organism>
<dbReference type="Gene3D" id="1.10.1040.10">
    <property type="entry name" value="N-(1-d-carboxylethyl)-l-norvaline Dehydrogenase, domain 2"/>
    <property type="match status" value="1"/>
</dbReference>
<dbReference type="Pfam" id="PF02558">
    <property type="entry name" value="ApbA"/>
    <property type="match status" value="1"/>
</dbReference>
<evidence type="ECO:0000256" key="5">
    <source>
        <dbReference type="ARBA" id="ARBA00019465"/>
    </source>
</evidence>
<evidence type="ECO:0000256" key="9">
    <source>
        <dbReference type="ARBA" id="ARBA00032024"/>
    </source>
</evidence>
<dbReference type="FunFam" id="1.10.1040.10:FF:000017">
    <property type="entry name" value="2-dehydropantoate 2-reductase"/>
    <property type="match status" value="1"/>
</dbReference>
<evidence type="ECO:0000259" key="13">
    <source>
        <dbReference type="Pfam" id="PF08546"/>
    </source>
</evidence>
<dbReference type="InterPro" id="IPR036291">
    <property type="entry name" value="NAD(P)-bd_dom_sf"/>
</dbReference>
<gene>
    <name evidence="14" type="ORF">SAMN05421807_11725</name>
</gene>
<evidence type="ECO:0000259" key="12">
    <source>
        <dbReference type="Pfam" id="PF02558"/>
    </source>
</evidence>
<reference evidence="15" key="1">
    <citation type="submission" date="2016-11" db="EMBL/GenBank/DDBJ databases">
        <authorList>
            <person name="Varghese N."/>
            <person name="Submissions S."/>
        </authorList>
    </citation>
    <scope>NUCLEOTIDE SEQUENCE [LARGE SCALE GENOMIC DNA]</scope>
    <source>
        <strain evidence="15">CGMCC 1.6496</strain>
    </source>
</reference>
<protein>
    <recommendedName>
        <fullName evidence="5 11">2-dehydropantoate 2-reductase</fullName>
        <ecNumber evidence="4 11">1.1.1.169</ecNumber>
    </recommendedName>
    <alternativeName>
        <fullName evidence="9 11">Ketopantoate reductase</fullName>
    </alternativeName>
</protein>
<dbReference type="AlphaFoldDB" id="A0A1M5WLI2"/>
<dbReference type="Proteomes" id="UP000184079">
    <property type="component" value="Unassembled WGS sequence"/>
</dbReference>
<evidence type="ECO:0000256" key="7">
    <source>
        <dbReference type="ARBA" id="ARBA00022857"/>
    </source>
</evidence>
<evidence type="ECO:0000256" key="8">
    <source>
        <dbReference type="ARBA" id="ARBA00023002"/>
    </source>
</evidence>
<proteinExistence type="inferred from homology"/>
<dbReference type="InterPro" id="IPR050838">
    <property type="entry name" value="Ketopantoate_reductase"/>
</dbReference>
<evidence type="ECO:0000313" key="14">
    <source>
        <dbReference type="EMBL" id="SHH88359.1"/>
    </source>
</evidence>
<name>A0A1M5WLI2_9BACI</name>
<evidence type="ECO:0000256" key="4">
    <source>
        <dbReference type="ARBA" id="ARBA00013014"/>
    </source>
</evidence>
<keyword evidence="7 11" id="KW-0521">NADP</keyword>
<evidence type="ECO:0000256" key="11">
    <source>
        <dbReference type="RuleBase" id="RU362068"/>
    </source>
</evidence>
<keyword evidence="6 11" id="KW-0566">Pantothenate biosynthesis</keyword>
<evidence type="ECO:0000256" key="6">
    <source>
        <dbReference type="ARBA" id="ARBA00022655"/>
    </source>
</evidence>
<dbReference type="InterPro" id="IPR008927">
    <property type="entry name" value="6-PGluconate_DH-like_C_sf"/>
</dbReference>
<dbReference type="SUPFAM" id="SSF51735">
    <property type="entry name" value="NAD(P)-binding Rossmann-fold domains"/>
    <property type="match status" value="1"/>
</dbReference>
<keyword evidence="8 11" id="KW-0560">Oxidoreductase</keyword>
<dbReference type="OrthoDB" id="9793586at2"/>
<dbReference type="GO" id="GO:0008677">
    <property type="term" value="F:2-dehydropantoate 2-reductase activity"/>
    <property type="evidence" value="ECO:0007669"/>
    <property type="project" value="UniProtKB-EC"/>
</dbReference>
<dbReference type="PANTHER" id="PTHR43765:SF2">
    <property type="entry name" value="2-DEHYDROPANTOATE 2-REDUCTASE"/>
    <property type="match status" value="1"/>
</dbReference>
<comment type="similarity">
    <text evidence="3 11">Belongs to the ketopantoate reductase family.</text>
</comment>
<dbReference type="NCBIfam" id="NF005088">
    <property type="entry name" value="PRK06522.1-2"/>
    <property type="match status" value="1"/>
</dbReference>
<dbReference type="GO" id="GO:0015940">
    <property type="term" value="P:pantothenate biosynthetic process"/>
    <property type="evidence" value="ECO:0007669"/>
    <property type="project" value="UniProtKB-UniPathway"/>
</dbReference>
<dbReference type="GO" id="GO:0005737">
    <property type="term" value="C:cytoplasm"/>
    <property type="evidence" value="ECO:0007669"/>
    <property type="project" value="TreeGrafter"/>
</dbReference>
<dbReference type="GO" id="GO:0050661">
    <property type="term" value="F:NADP binding"/>
    <property type="evidence" value="ECO:0007669"/>
    <property type="project" value="TreeGrafter"/>
</dbReference>
<dbReference type="InterPro" id="IPR003710">
    <property type="entry name" value="ApbA"/>
</dbReference>
<dbReference type="PANTHER" id="PTHR43765">
    <property type="entry name" value="2-DEHYDROPANTOATE 2-REDUCTASE-RELATED"/>
    <property type="match status" value="1"/>
</dbReference>
<dbReference type="Pfam" id="PF08546">
    <property type="entry name" value="ApbA_C"/>
    <property type="match status" value="1"/>
</dbReference>
<sequence>MKIAIAGSGALGSRFGYMLYEAGNDVILIDKWKEHIDSIRENGLIVQDGNNRKIVNIPIFYPHEVAEEVDLVFVFTKSMGLQDMLEDIKPILRENTSVISLLNGIGHEDILKEYLPVKNIFMGVTIYTSGLKGSGHVIFEGSGTIEIQNFTPGDREEKKALQLVGMLNQAGFKAYYSEDVTHSIWRKACVNGAMNAICALLDCNLAEFVSTNQAEMIIRHIAKEFVKVAKEKGTILDENDIVEYILQSSRKVGSHYPSMHQDLIQNHRLTEVDFLNGAVARMSKELGFETPYNTFITQLIHAKEQIIMDE</sequence>
<feature type="domain" description="Ketopantoate reductase N-terminal" evidence="12">
    <location>
        <begin position="3"/>
        <end position="150"/>
    </location>
</feature>
<dbReference type="EMBL" id="FQXD01000017">
    <property type="protein sequence ID" value="SHH88359.1"/>
    <property type="molecule type" value="Genomic_DNA"/>
</dbReference>
<comment type="pathway">
    <text evidence="2 11">Cofactor biosynthesis; (R)-pantothenate biosynthesis; (R)-pantoate from 3-methyl-2-oxobutanoate: step 2/2.</text>
</comment>
<dbReference type="InterPro" id="IPR013332">
    <property type="entry name" value="KPR_N"/>
</dbReference>
<comment type="function">
    <text evidence="1 11">Catalyzes the NADPH-dependent reduction of ketopantoate into pantoic acid.</text>
</comment>
<accession>A0A1M5WLI2</accession>
<feature type="domain" description="Ketopantoate reductase C-terminal" evidence="13">
    <location>
        <begin position="179"/>
        <end position="304"/>
    </location>
</feature>
<evidence type="ECO:0000256" key="10">
    <source>
        <dbReference type="ARBA" id="ARBA00048793"/>
    </source>
</evidence>
<evidence type="ECO:0000256" key="1">
    <source>
        <dbReference type="ARBA" id="ARBA00002919"/>
    </source>
</evidence>
<dbReference type="RefSeq" id="WP_073011986.1">
    <property type="nucleotide sequence ID" value="NZ_FQXD01000017.1"/>
</dbReference>
<dbReference type="UniPathway" id="UPA00028">
    <property type="reaction ID" value="UER00004"/>
</dbReference>
<dbReference type="Gene3D" id="3.40.50.720">
    <property type="entry name" value="NAD(P)-binding Rossmann-like Domain"/>
    <property type="match status" value="1"/>
</dbReference>
<dbReference type="InterPro" id="IPR013328">
    <property type="entry name" value="6PGD_dom2"/>
</dbReference>
<dbReference type="SUPFAM" id="SSF48179">
    <property type="entry name" value="6-phosphogluconate dehydrogenase C-terminal domain-like"/>
    <property type="match status" value="1"/>
</dbReference>
<dbReference type="InterPro" id="IPR013752">
    <property type="entry name" value="KPA_reductase"/>
</dbReference>
<evidence type="ECO:0000256" key="2">
    <source>
        <dbReference type="ARBA" id="ARBA00004994"/>
    </source>
</evidence>
<dbReference type="EC" id="1.1.1.169" evidence="4 11"/>
<comment type="catalytic activity">
    <reaction evidence="10 11">
        <text>(R)-pantoate + NADP(+) = 2-dehydropantoate + NADPH + H(+)</text>
        <dbReference type="Rhea" id="RHEA:16233"/>
        <dbReference type="ChEBI" id="CHEBI:11561"/>
        <dbReference type="ChEBI" id="CHEBI:15378"/>
        <dbReference type="ChEBI" id="CHEBI:15980"/>
        <dbReference type="ChEBI" id="CHEBI:57783"/>
        <dbReference type="ChEBI" id="CHEBI:58349"/>
        <dbReference type="EC" id="1.1.1.169"/>
    </reaction>
</comment>
<dbReference type="NCBIfam" id="TIGR00745">
    <property type="entry name" value="apbA_panE"/>
    <property type="match status" value="1"/>
</dbReference>
<keyword evidence="15" id="KW-1185">Reference proteome</keyword>
<evidence type="ECO:0000313" key="15">
    <source>
        <dbReference type="Proteomes" id="UP000184079"/>
    </source>
</evidence>